<dbReference type="GeneID" id="17251461"/>
<evidence type="ECO:0000256" key="2">
    <source>
        <dbReference type="ARBA" id="ARBA00022737"/>
    </source>
</evidence>
<dbReference type="InterPro" id="IPR011043">
    <property type="entry name" value="Gal_Oxase/kelch_b-propeller"/>
</dbReference>
<dbReference type="Pfam" id="PF01344">
    <property type="entry name" value="Kelch_1"/>
    <property type="match status" value="1"/>
</dbReference>
<keyword evidence="1" id="KW-0880">Kelch repeat</keyword>
<dbReference type="InterPro" id="IPR040807">
    <property type="entry name" value="DUF5522"/>
</dbReference>
<dbReference type="EnsemblProtists" id="EOD05416">
    <property type="protein sequence ID" value="EOD05416"/>
    <property type="gene ID" value="EMIHUDRAFT_199139"/>
</dbReference>
<dbReference type="AlphaFoldDB" id="A0A0D3I2D1"/>
<keyword evidence="2" id="KW-0677">Repeat</keyword>
<dbReference type="PaxDb" id="2903-EOD05416"/>
<dbReference type="Gene3D" id="2.120.10.80">
    <property type="entry name" value="Kelch-type beta propeller"/>
    <property type="match status" value="2"/>
</dbReference>
<dbReference type="KEGG" id="ehx:EMIHUDRAFT_199139"/>
<evidence type="ECO:0000313" key="4">
    <source>
        <dbReference type="Proteomes" id="UP000013827"/>
    </source>
</evidence>
<dbReference type="RefSeq" id="XP_005757845.1">
    <property type="nucleotide sequence ID" value="XM_005757788.1"/>
</dbReference>
<proteinExistence type="predicted"/>
<dbReference type="eggNOG" id="KOG0379">
    <property type="taxonomic scope" value="Eukaryota"/>
</dbReference>
<accession>A0A0D3I2D1</accession>
<protein>
    <submittedName>
        <fullName evidence="3">Uncharacterized protein</fullName>
    </submittedName>
</protein>
<organism evidence="3 4">
    <name type="scientific">Emiliania huxleyi (strain CCMP1516)</name>
    <dbReference type="NCBI Taxonomy" id="280463"/>
    <lineage>
        <taxon>Eukaryota</taxon>
        <taxon>Haptista</taxon>
        <taxon>Haptophyta</taxon>
        <taxon>Prymnesiophyceae</taxon>
        <taxon>Isochrysidales</taxon>
        <taxon>Noelaerhabdaceae</taxon>
        <taxon>Emiliania</taxon>
    </lineage>
</organism>
<sequence>MCGVLPFDVSMTARLTMGYCHAALLPAAASLLRLPEGSRFRAQQYHFSEATADGLPAVIVDARTGGGAGLRGVEHPAFSVQMERVVSLLPSATEMVAAVLGEAGAAARIVGDTCAACDAAEGSRAVLASAGEEAARPRLLGLESLFPLTLAALLHPAALPPALVASATAGAMRLVAEPEADGPPALLPPYKWRAASLVHTDDGRLIVFGGEAAVDEPRERRGLKDVWSLGAPPSGWAACSCPTPSWEAWQCGATANEDVPTARSNHAAAACGGHLLVFGGWNPTLAYSPARHLAVLYGGWDGSKRFDDVWCLDMDVWRWHRAATACDGPSPRTDHAAVLWDAGGGDERLLVFGGSTGRGSSDELWSLDCSGGEPARWRWARFGAAATAADGAWPPPRSSHAAALAGSGPSASLVALHRLAVRSQPPRDTYIDPDTGYSVFTQAYLKRRPCCGNGCRHCPWGHVNVPGRRRSEAEPEEEDGLDW</sequence>
<dbReference type="HOGENOM" id="CLU_565558_0_0_1"/>
<dbReference type="Proteomes" id="UP000013827">
    <property type="component" value="Unassembled WGS sequence"/>
</dbReference>
<dbReference type="Pfam" id="PF17653">
    <property type="entry name" value="DUF5522"/>
    <property type="match status" value="1"/>
</dbReference>
<reference evidence="4" key="1">
    <citation type="journal article" date="2013" name="Nature">
        <title>Pan genome of the phytoplankton Emiliania underpins its global distribution.</title>
        <authorList>
            <person name="Read B.A."/>
            <person name="Kegel J."/>
            <person name="Klute M.J."/>
            <person name="Kuo A."/>
            <person name="Lefebvre S.C."/>
            <person name="Maumus F."/>
            <person name="Mayer C."/>
            <person name="Miller J."/>
            <person name="Monier A."/>
            <person name="Salamov A."/>
            <person name="Young J."/>
            <person name="Aguilar M."/>
            <person name="Claverie J.M."/>
            <person name="Frickenhaus S."/>
            <person name="Gonzalez K."/>
            <person name="Herman E.K."/>
            <person name="Lin Y.C."/>
            <person name="Napier J."/>
            <person name="Ogata H."/>
            <person name="Sarno A.F."/>
            <person name="Shmutz J."/>
            <person name="Schroeder D."/>
            <person name="de Vargas C."/>
            <person name="Verret F."/>
            <person name="von Dassow P."/>
            <person name="Valentin K."/>
            <person name="Van de Peer Y."/>
            <person name="Wheeler G."/>
            <person name="Dacks J.B."/>
            <person name="Delwiche C.F."/>
            <person name="Dyhrman S.T."/>
            <person name="Glockner G."/>
            <person name="John U."/>
            <person name="Richards T."/>
            <person name="Worden A.Z."/>
            <person name="Zhang X."/>
            <person name="Grigoriev I.V."/>
            <person name="Allen A.E."/>
            <person name="Bidle K."/>
            <person name="Borodovsky M."/>
            <person name="Bowler C."/>
            <person name="Brownlee C."/>
            <person name="Cock J.M."/>
            <person name="Elias M."/>
            <person name="Gladyshev V.N."/>
            <person name="Groth M."/>
            <person name="Guda C."/>
            <person name="Hadaegh A."/>
            <person name="Iglesias-Rodriguez M.D."/>
            <person name="Jenkins J."/>
            <person name="Jones B.M."/>
            <person name="Lawson T."/>
            <person name="Leese F."/>
            <person name="Lindquist E."/>
            <person name="Lobanov A."/>
            <person name="Lomsadze A."/>
            <person name="Malik S.B."/>
            <person name="Marsh M.E."/>
            <person name="Mackinder L."/>
            <person name="Mock T."/>
            <person name="Mueller-Roeber B."/>
            <person name="Pagarete A."/>
            <person name="Parker M."/>
            <person name="Probert I."/>
            <person name="Quesneville H."/>
            <person name="Raines C."/>
            <person name="Rensing S.A."/>
            <person name="Riano-Pachon D.M."/>
            <person name="Richier S."/>
            <person name="Rokitta S."/>
            <person name="Shiraiwa Y."/>
            <person name="Soanes D.M."/>
            <person name="van der Giezen M."/>
            <person name="Wahlund T.M."/>
            <person name="Williams B."/>
            <person name="Wilson W."/>
            <person name="Wolfe G."/>
            <person name="Wurch L.L."/>
        </authorList>
    </citation>
    <scope>NUCLEOTIDE SEQUENCE</scope>
</reference>
<dbReference type="InterPro" id="IPR015915">
    <property type="entry name" value="Kelch-typ_b-propeller"/>
</dbReference>
<evidence type="ECO:0000256" key="1">
    <source>
        <dbReference type="ARBA" id="ARBA00022441"/>
    </source>
</evidence>
<dbReference type="Pfam" id="PF24681">
    <property type="entry name" value="Kelch_KLHDC2_KLHL20_DRC7"/>
    <property type="match status" value="1"/>
</dbReference>
<dbReference type="PANTHER" id="PTHR46093">
    <property type="entry name" value="ACYL-COA-BINDING DOMAIN-CONTAINING PROTEIN 5"/>
    <property type="match status" value="1"/>
</dbReference>
<reference evidence="3" key="2">
    <citation type="submission" date="2024-10" db="UniProtKB">
        <authorList>
            <consortium name="EnsemblProtists"/>
        </authorList>
    </citation>
    <scope>IDENTIFICATION</scope>
</reference>
<dbReference type="PANTHER" id="PTHR46093:SF18">
    <property type="entry name" value="FIBRONECTIN TYPE-III DOMAIN-CONTAINING PROTEIN"/>
    <property type="match status" value="1"/>
</dbReference>
<dbReference type="SUPFAM" id="SSF50965">
    <property type="entry name" value="Galactose oxidase, central domain"/>
    <property type="match status" value="1"/>
</dbReference>
<dbReference type="InterPro" id="IPR006652">
    <property type="entry name" value="Kelch_1"/>
</dbReference>
<evidence type="ECO:0000313" key="3">
    <source>
        <dbReference type="EnsemblProtists" id="EOD05416"/>
    </source>
</evidence>
<name>A0A0D3I2D1_EMIH1</name>
<keyword evidence="4" id="KW-1185">Reference proteome</keyword>